<dbReference type="EMBL" id="LNIX01000020">
    <property type="protein sequence ID" value="OXA43885.1"/>
    <property type="molecule type" value="Genomic_DNA"/>
</dbReference>
<comment type="caution">
    <text evidence="11">The sequence shown here is derived from an EMBL/GenBank/DDBJ whole genome shotgun (WGS) entry which is preliminary data.</text>
</comment>
<dbReference type="GO" id="GO:0008270">
    <property type="term" value="F:zinc ion binding"/>
    <property type="evidence" value="ECO:0007669"/>
    <property type="project" value="UniProtKB-KW"/>
</dbReference>
<feature type="region of interest" description="Disordered" evidence="9">
    <location>
        <begin position="230"/>
        <end position="319"/>
    </location>
</feature>
<dbReference type="Gene3D" id="2.20.25.240">
    <property type="match status" value="1"/>
</dbReference>
<dbReference type="GO" id="GO:0048813">
    <property type="term" value="P:dendrite morphogenesis"/>
    <property type="evidence" value="ECO:0007669"/>
    <property type="project" value="UniProtKB-ARBA"/>
</dbReference>
<proteinExistence type="predicted"/>
<comment type="function">
    <text evidence="8">Putative transcription factor required for axon growth and guidance in the central and peripheral nervous systems. Repels CNS axons away from the midline by promoting the expression of the midline repellent sli and its receptor robo.</text>
</comment>
<dbReference type="InterPro" id="IPR000210">
    <property type="entry name" value="BTB/POZ_dom"/>
</dbReference>
<keyword evidence="4" id="KW-0221">Differentiation</keyword>
<dbReference type="InterPro" id="IPR051095">
    <property type="entry name" value="Dros_DevTransReg"/>
</dbReference>
<feature type="region of interest" description="Disordered" evidence="9">
    <location>
        <begin position="647"/>
        <end position="792"/>
    </location>
</feature>
<evidence type="ECO:0000313" key="11">
    <source>
        <dbReference type="EMBL" id="OXA43885.1"/>
    </source>
</evidence>
<evidence type="ECO:0000256" key="1">
    <source>
        <dbReference type="ARBA" id="ARBA00022473"/>
    </source>
</evidence>
<feature type="compositionally biased region" description="Pro residues" evidence="9">
    <location>
        <begin position="235"/>
        <end position="245"/>
    </location>
</feature>
<feature type="compositionally biased region" description="Low complexity" evidence="9">
    <location>
        <begin position="528"/>
        <end position="548"/>
    </location>
</feature>
<keyword evidence="5" id="KW-0862">Zinc</keyword>
<dbReference type="Pfam" id="PF04500">
    <property type="entry name" value="FLYWCH"/>
    <property type="match status" value="1"/>
</dbReference>
<feature type="compositionally biased region" description="Gly residues" evidence="9">
    <location>
        <begin position="288"/>
        <end position="302"/>
    </location>
</feature>
<sequence length="792" mass="87114">MFLSHGGRPTKGNGRKRKGVDEYAAENRVDFTSRSIIRDGQLVRILVCRFCCQSIGARSDRIKEHLASKRHQKLKLEAFREAAEAGRDLSQEYSDDSVSGLLPEPPITMLKFPGKALAHLLDGGSGGGTTPDGRREMTPEADNMDRKPVMPTPPPLKVSGLRPISCLGVVQNKRKHPLLVYANHTYERNNGNCQNGTYYYICTQWRSGCGVRLIVYWKKGVFRFTGDHHKHLMSSPPPQHHPPGHMPQLSGSGGRGGIHNHLGTPPPPVSSSSSQHHQNHHNHHPSSLGGGGGGGGSNGGGRSSTPINNHSHSSASSASPPQQLLCVRWGNFDSNIVSMFTKLRTAEHFVDATLWCEGKTIKCHKMILSACSTYFEKLLTENPNPHPIIFLKDMRFWEITALVEFMYKGEVSIHQEKLQSLLRAAESLQIKGLGSPSANDGPGGIGNATEPMDRSRHHSGVDADDSMDMSTTTATPNNNSSLATSHLQSNPFSNQILNSFSTSRGSPSLLHMNMGMDLSSRSSTGDHPSPLSLSLSSNNNNNNNTSNPAKRRKKENPRRLDILPTRTSMPIPVFNSTIMSMPVDHHHQHHHNDDEYDAEPPSDDEMTIHENDGPPHPQQQQQQRPHIIENFKQEPDSLLQHHQHIGKLGGLPQHQHPSSYEEDEDEGDGQENYGDHHQDGGVGAGGLQMDETKSDSEGEADGEEPSPEDEENSTIDHQQIQSQQGYDEETDESGALSLRVASAAERERLEREQRSRKGNPIKKILVGNINNNNNNNNNESGSIFHSPTSAAE</sequence>
<feature type="compositionally biased region" description="Low complexity" evidence="9">
    <location>
        <begin position="308"/>
        <end position="319"/>
    </location>
</feature>
<dbReference type="SUPFAM" id="SSF54695">
    <property type="entry name" value="POZ domain"/>
    <property type="match status" value="1"/>
</dbReference>
<dbReference type="GO" id="GO:0007526">
    <property type="term" value="P:larval somatic muscle development"/>
    <property type="evidence" value="ECO:0007669"/>
    <property type="project" value="UniProtKB-ARBA"/>
</dbReference>
<evidence type="ECO:0000256" key="4">
    <source>
        <dbReference type="ARBA" id="ARBA00022782"/>
    </source>
</evidence>
<dbReference type="GO" id="GO:0008406">
    <property type="term" value="P:gonad development"/>
    <property type="evidence" value="ECO:0007669"/>
    <property type="project" value="UniProtKB-ARBA"/>
</dbReference>
<organism evidence="11 12">
    <name type="scientific">Folsomia candida</name>
    <name type="common">Springtail</name>
    <dbReference type="NCBI Taxonomy" id="158441"/>
    <lineage>
        <taxon>Eukaryota</taxon>
        <taxon>Metazoa</taxon>
        <taxon>Ecdysozoa</taxon>
        <taxon>Arthropoda</taxon>
        <taxon>Hexapoda</taxon>
        <taxon>Collembola</taxon>
        <taxon>Entomobryomorpha</taxon>
        <taxon>Isotomoidea</taxon>
        <taxon>Isotomidae</taxon>
        <taxon>Proisotominae</taxon>
        <taxon>Folsomia</taxon>
    </lineage>
</organism>
<dbReference type="Proteomes" id="UP000198287">
    <property type="component" value="Unassembled WGS sequence"/>
</dbReference>
<feature type="compositionally biased region" description="Low complexity" evidence="9">
    <location>
        <begin position="468"/>
        <end position="485"/>
    </location>
</feature>
<dbReference type="PANTHER" id="PTHR23110:SF111">
    <property type="entry name" value="LONGITUDINALS LACKING PROTEIN, ISOFORMS F_I_K_T"/>
    <property type="match status" value="1"/>
</dbReference>
<evidence type="ECO:0000256" key="8">
    <source>
        <dbReference type="ARBA" id="ARBA00037382"/>
    </source>
</evidence>
<feature type="compositionally biased region" description="Acidic residues" evidence="9">
    <location>
        <begin position="660"/>
        <end position="669"/>
    </location>
</feature>
<feature type="region of interest" description="Disordered" evidence="9">
    <location>
        <begin position="433"/>
        <end position="487"/>
    </location>
</feature>
<keyword evidence="2" id="KW-0479">Metal-binding</keyword>
<feature type="compositionally biased region" description="Polar residues" evidence="9">
    <location>
        <begin position="715"/>
        <end position="725"/>
    </location>
</feature>
<dbReference type="GO" id="GO:0045467">
    <property type="term" value="P:R7 cell development"/>
    <property type="evidence" value="ECO:0007669"/>
    <property type="project" value="UniProtKB-ARBA"/>
</dbReference>
<evidence type="ECO:0000259" key="10">
    <source>
        <dbReference type="PROSITE" id="PS50097"/>
    </source>
</evidence>
<reference evidence="11 12" key="1">
    <citation type="submission" date="2015-12" db="EMBL/GenBank/DDBJ databases">
        <title>The genome of Folsomia candida.</title>
        <authorList>
            <person name="Faddeeva A."/>
            <person name="Derks M.F."/>
            <person name="Anvar Y."/>
            <person name="Smit S."/>
            <person name="Van Straalen N."/>
            <person name="Roelofs D."/>
        </authorList>
    </citation>
    <scope>NUCLEOTIDE SEQUENCE [LARGE SCALE GENOMIC DNA]</scope>
    <source>
        <strain evidence="11 12">VU population</strain>
        <tissue evidence="11">Whole body</tissue>
    </source>
</reference>
<dbReference type="Gene3D" id="3.30.710.10">
    <property type="entry name" value="Potassium Channel Kv1.1, Chain A"/>
    <property type="match status" value="1"/>
</dbReference>
<evidence type="ECO:0000256" key="6">
    <source>
        <dbReference type="ARBA" id="ARBA00022902"/>
    </source>
</evidence>
<dbReference type="GO" id="GO:0016199">
    <property type="term" value="P:axon midline choice point recognition"/>
    <property type="evidence" value="ECO:0007669"/>
    <property type="project" value="UniProtKB-ARBA"/>
</dbReference>
<feature type="domain" description="BTB" evidence="10">
    <location>
        <begin position="350"/>
        <end position="415"/>
    </location>
</feature>
<feature type="region of interest" description="Disordered" evidence="9">
    <location>
        <begin position="123"/>
        <end position="157"/>
    </location>
</feature>
<dbReference type="OrthoDB" id="10261408at2759"/>
<feature type="compositionally biased region" description="Basic and acidic residues" evidence="9">
    <location>
        <begin position="132"/>
        <end position="148"/>
    </location>
</feature>
<dbReference type="Pfam" id="PF00651">
    <property type="entry name" value="BTB"/>
    <property type="match status" value="1"/>
</dbReference>
<evidence type="ECO:0000256" key="7">
    <source>
        <dbReference type="ARBA" id="ARBA00023242"/>
    </source>
</evidence>
<dbReference type="PROSITE" id="PS50097">
    <property type="entry name" value="BTB"/>
    <property type="match status" value="1"/>
</dbReference>
<dbReference type="PANTHER" id="PTHR23110">
    <property type="entry name" value="BTB DOMAIN TRANSCRIPTION FACTOR"/>
    <property type="match status" value="1"/>
</dbReference>
<feature type="region of interest" description="Disordered" evidence="9">
    <location>
        <begin position="511"/>
        <end position="623"/>
    </location>
</feature>
<feature type="compositionally biased region" description="Basic and acidic residues" evidence="9">
    <location>
        <begin position="744"/>
        <end position="755"/>
    </location>
</feature>
<dbReference type="GO" id="GO:0005634">
    <property type="term" value="C:nucleus"/>
    <property type="evidence" value="ECO:0007669"/>
    <property type="project" value="TreeGrafter"/>
</dbReference>
<protein>
    <submittedName>
        <fullName evidence="11">Protein bric-a-brac 2</fullName>
    </submittedName>
</protein>
<evidence type="ECO:0000313" key="12">
    <source>
        <dbReference type="Proteomes" id="UP000198287"/>
    </source>
</evidence>
<evidence type="ECO:0000256" key="5">
    <source>
        <dbReference type="ARBA" id="ARBA00022833"/>
    </source>
</evidence>
<dbReference type="SMART" id="SM00225">
    <property type="entry name" value="BTB"/>
    <property type="match status" value="1"/>
</dbReference>
<dbReference type="GO" id="GO:0035167">
    <property type="term" value="P:larval lymph gland hemopoiesis"/>
    <property type="evidence" value="ECO:0007669"/>
    <property type="project" value="UniProtKB-ARBA"/>
</dbReference>
<keyword evidence="6" id="KW-0524">Neurogenesis</keyword>
<dbReference type="InterPro" id="IPR011333">
    <property type="entry name" value="SKP1/BTB/POZ_sf"/>
</dbReference>
<feature type="compositionally biased region" description="Low complexity" evidence="9">
    <location>
        <begin position="768"/>
        <end position="778"/>
    </location>
</feature>
<keyword evidence="12" id="KW-1185">Reference proteome</keyword>
<dbReference type="CDD" id="cd18315">
    <property type="entry name" value="BTB_POZ_BAB-like"/>
    <property type="match status" value="1"/>
</dbReference>
<feature type="compositionally biased region" description="Polar residues" evidence="9">
    <location>
        <begin position="779"/>
        <end position="792"/>
    </location>
</feature>
<dbReference type="AlphaFoldDB" id="A0A226DE70"/>
<gene>
    <name evidence="11" type="ORF">Fcan01_21161</name>
</gene>
<name>A0A226DE70_FOLCA</name>
<dbReference type="GO" id="GO:0045476">
    <property type="term" value="P:nurse cell apoptotic process"/>
    <property type="evidence" value="ECO:0007669"/>
    <property type="project" value="UniProtKB-ARBA"/>
</dbReference>
<evidence type="ECO:0000256" key="3">
    <source>
        <dbReference type="ARBA" id="ARBA00022771"/>
    </source>
</evidence>
<feature type="compositionally biased region" description="Acidic residues" evidence="9">
    <location>
        <begin position="594"/>
        <end position="605"/>
    </location>
</feature>
<evidence type="ECO:0000256" key="2">
    <source>
        <dbReference type="ARBA" id="ARBA00022723"/>
    </source>
</evidence>
<evidence type="ECO:0000256" key="9">
    <source>
        <dbReference type="SAM" id="MobiDB-lite"/>
    </source>
</evidence>
<accession>A0A226DE70</accession>
<keyword evidence="1" id="KW-0217">Developmental protein</keyword>
<dbReference type="InterPro" id="IPR007588">
    <property type="entry name" value="Znf_FLYWCH"/>
</dbReference>
<dbReference type="GO" id="GO:0006357">
    <property type="term" value="P:regulation of transcription by RNA polymerase II"/>
    <property type="evidence" value="ECO:0007669"/>
    <property type="project" value="TreeGrafter"/>
</dbReference>
<feature type="compositionally biased region" description="Acidic residues" evidence="9">
    <location>
        <begin position="697"/>
        <end position="713"/>
    </location>
</feature>
<keyword evidence="7" id="KW-0539">Nucleus</keyword>
<keyword evidence="3" id="KW-0863">Zinc-finger</keyword>
<dbReference type="GO" id="GO:0007464">
    <property type="term" value="P:R3/R4 cell fate commitment"/>
    <property type="evidence" value="ECO:0007669"/>
    <property type="project" value="UniProtKB-ARBA"/>
</dbReference>